<dbReference type="InterPro" id="IPR051028">
    <property type="entry name" value="Mito_Solute_Carrier"/>
</dbReference>
<name>A0AA89BUR7_PINIB</name>
<evidence type="ECO:0000256" key="10">
    <source>
        <dbReference type="SAM" id="Phobius"/>
    </source>
</evidence>
<evidence type="ECO:0000256" key="4">
    <source>
        <dbReference type="ARBA" id="ARBA00022792"/>
    </source>
</evidence>
<dbReference type="Pfam" id="PF00153">
    <property type="entry name" value="Mito_carr"/>
    <property type="match status" value="2"/>
</dbReference>
<keyword evidence="12" id="KW-1185">Reference proteome</keyword>
<evidence type="ECO:0000313" key="12">
    <source>
        <dbReference type="Proteomes" id="UP001186944"/>
    </source>
</evidence>
<dbReference type="InterPro" id="IPR018108">
    <property type="entry name" value="MCP_transmembrane"/>
</dbReference>
<dbReference type="EMBL" id="VSWD01000007">
    <property type="protein sequence ID" value="KAK3096793.1"/>
    <property type="molecule type" value="Genomic_DNA"/>
</dbReference>
<evidence type="ECO:0000313" key="11">
    <source>
        <dbReference type="EMBL" id="KAK3096793.1"/>
    </source>
</evidence>
<feature type="repeat" description="Solcar" evidence="8">
    <location>
        <begin position="3"/>
        <end position="97"/>
    </location>
</feature>
<dbReference type="GO" id="GO:0015183">
    <property type="term" value="F:L-aspartate transmembrane transporter activity"/>
    <property type="evidence" value="ECO:0007669"/>
    <property type="project" value="TreeGrafter"/>
</dbReference>
<dbReference type="PANTHER" id="PTHR45678">
    <property type="entry name" value="MITOCHONDRIAL 2-OXODICARBOXYLATE CARRIER 1-RELATED"/>
    <property type="match status" value="1"/>
</dbReference>
<evidence type="ECO:0000256" key="2">
    <source>
        <dbReference type="ARBA" id="ARBA00006375"/>
    </source>
</evidence>
<protein>
    <submittedName>
        <fullName evidence="11">Uncharacterized protein</fullName>
    </submittedName>
</protein>
<comment type="similarity">
    <text evidence="2 9">Belongs to the mitochondrial carrier (TC 2.A.29) family.</text>
</comment>
<reference evidence="11" key="1">
    <citation type="submission" date="2019-08" db="EMBL/GenBank/DDBJ databases">
        <title>The improved chromosome-level genome for the pearl oyster Pinctada fucata martensii using PacBio sequencing and Hi-C.</title>
        <authorList>
            <person name="Zheng Z."/>
        </authorList>
    </citation>
    <scope>NUCLEOTIDE SEQUENCE</scope>
    <source>
        <strain evidence="11">ZZ-2019</strain>
        <tissue evidence="11">Adductor muscle</tissue>
    </source>
</reference>
<dbReference type="AlphaFoldDB" id="A0AA89BUR7"/>
<sequence length="209" mass="22726">GEVSLSRGILAGGCAGLCQIIVTTPMELLKIQLQDAGRSAMLGAKSGETKLTATKVALNLFKEKGIRGVYKGFYSTMLRDVTFSAIYFPFFAALNSVGKRKKDRDEAVFYHSFCSGVIAGTVASLAVTPFDVVKTRLQTITKGSTDKTYSGIMDCFRKTLAHEGIKAFFKGGYTRAMVIAPLFGIAQTVYYFGIAEGIFSFCDNRMGYM</sequence>
<evidence type="ECO:0000256" key="6">
    <source>
        <dbReference type="ARBA" id="ARBA00023128"/>
    </source>
</evidence>
<dbReference type="GO" id="GO:0005313">
    <property type="term" value="F:L-glutamate transmembrane transporter activity"/>
    <property type="evidence" value="ECO:0007669"/>
    <property type="project" value="TreeGrafter"/>
</dbReference>
<evidence type="ECO:0000256" key="5">
    <source>
        <dbReference type="ARBA" id="ARBA00022989"/>
    </source>
</evidence>
<accession>A0AA89BUR7</accession>
<keyword evidence="9" id="KW-0813">Transport</keyword>
<evidence type="ECO:0000256" key="1">
    <source>
        <dbReference type="ARBA" id="ARBA00004448"/>
    </source>
</evidence>
<dbReference type="GO" id="GO:0005743">
    <property type="term" value="C:mitochondrial inner membrane"/>
    <property type="evidence" value="ECO:0007669"/>
    <property type="project" value="UniProtKB-SubCell"/>
</dbReference>
<organism evidence="11 12">
    <name type="scientific">Pinctada imbricata</name>
    <name type="common">Atlantic pearl-oyster</name>
    <name type="synonym">Pinctada martensii</name>
    <dbReference type="NCBI Taxonomy" id="66713"/>
    <lineage>
        <taxon>Eukaryota</taxon>
        <taxon>Metazoa</taxon>
        <taxon>Spiralia</taxon>
        <taxon>Lophotrochozoa</taxon>
        <taxon>Mollusca</taxon>
        <taxon>Bivalvia</taxon>
        <taxon>Autobranchia</taxon>
        <taxon>Pteriomorphia</taxon>
        <taxon>Pterioida</taxon>
        <taxon>Pterioidea</taxon>
        <taxon>Pteriidae</taxon>
        <taxon>Pinctada</taxon>
    </lineage>
</organism>
<comment type="caution">
    <text evidence="11">The sequence shown here is derived from an EMBL/GenBank/DDBJ whole genome shotgun (WGS) entry which is preliminary data.</text>
</comment>
<dbReference type="InterPro" id="IPR023395">
    <property type="entry name" value="MCP_dom_sf"/>
</dbReference>
<dbReference type="SUPFAM" id="SSF103506">
    <property type="entry name" value="Mitochondrial carrier"/>
    <property type="match status" value="1"/>
</dbReference>
<keyword evidence="5 10" id="KW-1133">Transmembrane helix</keyword>
<dbReference type="Gene3D" id="1.50.40.10">
    <property type="entry name" value="Mitochondrial carrier domain"/>
    <property type="match status" value="1"/>
</dbReference>
<evidence type="ECO:0000256" key="8">
    <source>
        <dbReference type="PROSITE-ProRule" id="PRU00282"/>
    </source>
</evidence>
<feature type="non-terminal residue" evidence="11">
    <location>
        <position position="1"/>
    </location>
</feature>
<keyword evidence="6" id="KW-0496">Mitochondrion</keyword>
<feature type="transmembrane region" description="Helical" evidence="10">
    <location>
        <begin position="178"/>
        <end position="202"/>
    </location>
</feature>
<evidence type="ECO:0000256" key="7">
    <source>
        <dbReference type="ARBA" id="ARBA00023136"/>
    </source>
</evidence>
<keyword evidence="7 8" id="KW-0472">Membrane</keyword>
<dbReference type="PANTHER" id="PTHR45678:SF5">
    <property type="entry name" value="AT03939P-RELATED"/>
    <property type="match status" value="1"/>
</dbReference>
<comment type="subcellular location">
    <subcellularLocation>
        <location evidence="1">Mitochondrion inner membrane</location>
        <topology evidence="1">Multi-pass membrane protein</topology>
    </subcellularLocation>
</comment>
<proteinExistence type="inferred from homology"/>
<keyword evidence="4" id="KW-0999">Mitochondrion inner membrane</keyword>
<evidence type="ECO:0000256" key="3">
    <source>
        <dbReference type="ARBA" id="ARBA00022692"/>
    </source>
</evidence>
<dbReference type="PROSITE" id="PS50920">
    <property type="entry name" value="SOLCAR"/>
    <property type="match status" value="2"/>
</dbReference>
<feature type="transmembrane region" description="Helical" evidence="10">
    <location>
        <begin position="108"/>
        <end position="127"/>
    </location>
</feature>
<evidence type="ECO:0000256" key="9">
    <source>
        <dbReference type="RuleBase" id="RU000488"/>
    </source>
</evidence>
<gene>
    <name evidence="11" type="ORF">FSP39_003337</name>
</gene>
<keyword evidence="3 8" id="KW-0812">Transmembrane</keyword>
<dbReference type="Proteomes" id="UP001186944">
    <property type="component" value="Unassembled WGS sequence"/>
</dbReference>
<dbReference type="GO" id="GO:0043490">
    <property type="term" value="P:malate-aspartate shuttle"/>
    <property type="evidence" value="ECO:0007669"/>
    <property type="project" value="TreeGrafter"/>
</dbReference>
<feature type="repeat" description="Solcar" evidence="8">
    <location>
        <begin position="107"/>
        <end position="201"/>
    </location>
</feature>